<evidence type="ECO:0000313" key="3">
    <source>
        <dbReference type="Proteomes" id="UP000024635"/>
    </source>
</evidence>
<name>A0A016UX58_9BILA</name>
<keyword evidence="3" id="KW-1185">Reference proteome</keyword>
<dbReference type="AlphaFoldDB" id="A0A016UX58"/>
<organism evidence="2 3">
    <name type="scientific">Ancylostoma ceylanicum</name>
    <dbReference type="NCBI Taxonomy" id="53326"/>
    <lineage>
        <taxon>Eukaryota</taxon>
        <taxon>Metazoa</taxon>
        <taxon>Ecdysozoa</taxon>
        <taxon>Nematoda</taxon>
        <taxon>Chromadorea</taxon>
        <taxon>Rhabditida</taxon>
        <taxon>Rhabditina</taxon>
        <taxon>Rhabditomorpha</taxon>
        <taxon>Strongyloidea</taxon>
        <taxon>Ancylostomatidae</taxon>
        <taxon>Ancylostomatinae</taxon>
        <taxon>Ancylostoma</taxon>
    </lineage>
</organism>
<gene>
    <name evidence="2" type="primary">Acey_s0023.g723</name>
    <name evidence="2" type="ORF">Y032_0023g723</name>
</gene>
<comment type="caution">
    <text evidence="2">The sequence shown here is derived from an EMBL/GenBank/DDBJ whole genome shotgun (WGS) entry which is preliminary data.</text>
</comment>
<dbReference type="Proteomes" id="UP000024635">
    <property type="component" value="Unassembled WGS sequence"/>
</dbReference>
<protein>
    <submittedName>
        <fullName evidence="2">Uncharacterized protein</fullName>
    </submittedName>
</protein>
<feature type="compositionally biased region" description="Low complexity" evidence="1">
    <location>
        <begin position="43"/>
        <end position="54"/>
    </location>
</feature>
<evidence type="ECO:0000256" key="1">
    <source>
        <dbReference type="SAM" id="MobiDB-lite"/>
    </source>
</evidence>
<evidence type="ECO:0000313" key="2">
    <source>
        <dbReference type="EMBL" id="EYC19795.1"/>
    </source>
</evidence>
<sequence length="72" mass="8253">MDKKNFGMDCKREETTTRKTTNEMGRCVHMDGQAERSAENESDLSSTSSTTLLDDGSERANRMEVMLWPYNK</sequence>
<feature type="compositionally biased region" description="Basic and acidic residues" evidence="1">
    <location>
        <begin position="1"/>
        <end position="39"/>
    </location>
</feature>
<dbReference type="EMBL" id="JARK01001359">
    <property type="protein sequence ID" value="EYC19795.1"/>
    <property type="molecule type" value="Genomic_DNA"/>
</dbReference>
<feature type="region of interest" description="Disordered" evidence="1">
    <location>
        <begin position="1"/>
        <end position="60"/>
    </location>
</feature>
<reference evidence="3" key="1">
    <citation type="journal article" date="2015" name="Nat. Genet.">
        <title>The genome and transcriptome of the zoonotic hookworm Ancylostoma ceylanicum identify infection-specific gene families.</title>
        <authorList>
            <person name="Schwarz E.M."/>
            <person name="Hu Y."/>
            <person name="Antoshechkin I."/>
            <person name="Miller M.M."/>
            <person name="Sternberg P.W."/>
            <person name="Aroian R.V."/>
        </authorList>
    </citation>
    <scope>NUCLEOTIDE SEQUENCE</scope>
    <source>
        <strain evidence="3">HY135</strain>
    </source>
</reference>
<accession>A0A016UX58</accession>
<proteinExistence type="predicted"/>